<proteinExistence type="predicted"/>
<protein>
    <submittedName>
        <fullName evidence="4">Outer membrane beta-barrel protein</fullName>
    </submittedName>
</protein>
<name>A0A5C6U3Y5_9BURK</name>
<feature type="signal peptide" evidence="2">
    <location>
        <begin position="1"/>
        <end position="21"/>
    </location>
</feature>
<evidence type="ECO:0000256" key="1">
    <source>
        <dbReference type="ARBA" id="ARBA00022729"/>
    </source>
</evidence>
<gene>
    <name evidence="4" type="ORF">FSC37_12405</name>
</gene>
<evidence type="ECO:0000259" key="3">
    <source>
        <dbReference type="Pfam" id="PF13505"/>
    </source>
</evidence>
<feature type="domain" description="Outer membrane protein beta-barrel" evidence="3">
    <location>
        <begin position="10"/>
        <end position="194"/>
    </location>
</feature>
<keyword evidence="5" id="KW-1185">Reference proteome</keyword>
<dbReference type="Pfam" id="PF13505">
    <property type="entry name" value="OMP_b-brl"/>
    <property type="match status" value="1"/>
</dbReference>
<evidence type="ECO:0000313" key="5">
    <source>
        <dbReference type="Proteomes" id="UP000321832"/>
    </source>
</evidence>
<dbReference type="Proteomes" id="UP000321832">
    <property type="component" value="Unassembled WGS sequence"/>
</dbReference>
<feature type="chain" id="PRO_5022782367" evidence="2">
    <location>
        <begin position="22"/>
        <end position="194"/>
    </location>
</feature>
<sequence>MTISRCLIGAALAASTLAAQAQSPAPAVRPLVGFGLTFGGDTLANVQYSDGTTDSIKAGGLAHLYAGAEFKVGTEMAIQATIGYHVDDTRGSSNGSLRFSRYPIDLIALYSVNDRVRLGAGAQFVSSAKLAGSGVASAVAADFQSSTGPLVEAEYLFTPNLGAKLRFVSHTYKPKGTGLTIDGNHVGLMLGYYF</sequence>
<dbReference type="EMBL" id="VOPW01000001">
    <property type="protein sequence ID" value="TXC66368.1"/>
    <property type="molecule type" value="Genomic_DNA"/>
</dbReference>
<keyword evidence="1 2" id="KW-0732">Signal</keyword>
<dbReference type="AlphaFoldDB" id="A0A5C6U3Y5"/>
<evidence type="ECO:0000256" key="2">
    <source>
        <dbReference type="SAM" id="SignalP"/>
    </source>
</evidence>
<organism evidence="4 5">
    <name type="scientific">Piscinibacter aquaticus</name>
    <dbReference type="NCBI Taxonomy" id="392597"/>
    <lineage>
        <taxon>Bacteria</taxon>
        <taxon>Pseudomonadati</taxon>
        <taxon>Pseudomonadota</taxon>
        <taxon>Betaproteobacteria</taxon>
        <taxon>Burkholderiales</taxon>
        <taxon>Sphaerotilaceae</taxon>
        <taxon>Piscinibacter</taxon>
    </lineage>
</organism>
<accession>A0A5C6U3Y5</accession>
<reference evidence="4 5" key="1">
    <citation type="submission" date="2019-08" db="EMBL/GenBank/DDBJ databases">
        <authorList>
            <person name="Khan S.A."/>
            <person name="Jeon C.O."/>
            <person name="Jeong S.E."/>
        </authorList>
    </citation>
    <scope>NUCLEOTIDE SEQUENCE [LARGE SCALE GENOMIC DNA]</scope>
    <source>
        <strain evidence="5">IMCC1728</strain>
    </source>
</reference>
<dbReference type="InterPro" id="IPR027385">
    <property type="entry name" value="Beta-barrel_OMP"/>
</dbReference>
<evidence type="ECO:0000313" key="4">
    <source>
        <dbReference type="EMBL" id="TXC66368.1"/>
    </source>
</evidence>
<comment type="caution">
    <text evidence="4">The sequence shown here is derived from an EMBL/GenBank/DDBJ whole genome shotgun (WGS) entry which is preliminary data.</text>
</comment>